<keyword evidence="1" id="KW-0808">Transferase</keyword>
<dbReference type="Proteomes" id="UP000812031">
    <property type="component" value="Unassembled WGS sequence"/>
</dbReference>
<keyword evidence="5" id="KW-1185">Reference proteome</keyword>
<dbReference type="EMBL" id="JAHWYN010000001">
    <property type="protein sequence ID" value="MBW4358929.1"/>
    <property type="molecule type" value="Genomic_DNA"/>
</dbReference>
<dbReference type="InterPro" id="IPR028098">
    <property type="entry name" value="Glyco_trans_4-like_N"/>
</dbReference>
<feature type="domain" description="Glycosyltransferase subfamily 4-like N-terminal" evidence="3">
    <location>
        <begin position="15"/>
        <end position="188"/>
    </location>
</feature>
<evidence type="ECO:0000313" key="4">
    <source>
        <dbReference type="EMBL" id="MBW4358929.1"/>
    </source>
</evidence>
<comment type="caution">
    <text evidence="4">The sequence shown here is derived from an EMBL/GenBank/DDBJ whole genome shotgun (WGS) entry which is preliminary data.</text>
</comment>
<evidence type="ECO:0000256" key="1">
    <source>
        <dbReference type="ARBA" id="ARBA00022679"/>
    </source>
</evidence>
<proteinExistence type="predicted"/>
<keyword evidence="2" id="KW-1133">Transmembrane helix</keyword>
<sequence length="405" mass="46780">MNITIISHNYFPEDSGIGLYTTGMAEFLAKKHEVSIITGVPYYPQWKIYSNYSDSPLFVNEIINGVNVYRFKQYTPQQPTFLSRIFQMIHFFFGSLFNCFKIKKTDAVIVVMPFTISIVLGWILKVLKGGILWVHIQDFEFDAALSVKIYAKSKFYSKILFKIEKRILQKADFVSTISKSMLHKLAQKMIVSQLYFPNWIDYSKIDPKSAVKSELFNSTTFNVLYSGNIGEKQDWEFYIKLVKSMQCIPEIHFYLIGEGAKRMSVREALKDCSNFCYYPPVSYDQLNNVLCNADVHVLFQKPEFKDVVLPSKILGMMASAKPSIVTGHEDSEIKVNFINSEGGCYFDENNLETIKENIVYLKNQTVVAQIMGFKARKFVIEHFSHENILSKFQTELECRVSEKII</sequence>
<name>A0ABS6XQR8_9FLAO</name>
<dbReference type="PANTHER" id="PTHR46401:SF2">
    <property type="entry name" value="GLYCOSYLTRANSFERASE WBBK-RELATED"/>
    <property type="match status" value="1"/>
</dbReference>
<feature type="transmembrane region" description="Helical" evidence="2">
    <location>
        <begin position="107"/>
        <end position="124"/>
    </location>
</feature>
<gene>
    <name evidence="4" type="ORF">KZH69_00370</name>
</gene>
<dbReference type="PANTHER" id="PTHR46401">
    <property type="entry name" value="GLYCOSYLTRANSFERASE WBBK-RELATED"/>
    <property type="match status" value="1"/>
</dbReference>
<evidence type="ECO:0000259" key="3">
    <source>
        <dbReference type="Pfam" id="PF13579"/>
    </source>
</evidence>
<dbReference type="Pfam" id="PF13692">
    <property type="entry name" value="Glyco_trans_1_4"/>
    <property type="match status" value="1"/>
</dbReference>
<accession>A0ABS6XQR8</accession>
<evidence type="ECO:0000313" key="5">
    <source>
        <dbReference type="Proteomes" id="UP000812031"/>
    </source>
</evidence>
<dbReference type="Pfam" id="PF13579">
    <property type="entry name" value="Glyco_trans_4_4"/>
    <property type="match status" value="1"/>
</dbReference>
<dbReference type="RefSeq" id="WP_219315475.1">
    <property type="nucleotide sequence ID" value="NZ_JAHWYN010000001.1"/>
</dbReference>
<keyword evidence="2" id="KW-0472">Membrane</keyword>
<reference evidence="4 5" key="1">
    <citation type="submission" date="2021-07" db="EMBL/GenBank/DDBJ databases">
        <title>Flavobacterium sp. nov. isolated from sediment on the Taihu Lake.</title>
        <authorList>
            <person name="Qu J.-H."/>
        </authorList>
    </citation>
    <scope>NUCLEOTIDE SEQUENCE [LARGE SCALE GENOMIC DNA]</scope>
    <source>
        <strain evidence="4 5">NAS39</strain>
    </source>
</reference>
<organism evidence="4 5">
    <name type="scientific">Flavobacterium taihuense</name>
    <dbReference type="NCBI Taxonomy" id="2857508"/>
    <lineage>
        <taxon>Bacteria</taxon>
        <taxon>Pseudomonadati</taxon>
        <taxon>Bacteroidota</taxon>
        <taxon>Flavobacteriia</taxon>
        <taxon>Flavobacteriales</taxon>
        <taxon>Flavobacteriaceae</taxon>
        <taxon>Flavobacterium</taxon>
    </lineage>
</organism>
<evidence type="ECO:0000256" key="2">
    <source>
        <dbReference type="SAM" id="Phobius"/>
    </source>
</evidence>
<keyword evidence="2" id="KW-0812">Transmembrane</keyword>
<dbReference type="CDD" id="cd03794">
    <property type="entry name" value="GT4_WbuB-like"/>
    <property type="match status" value="1"/>
</dbReference>
<protein>
    <submittedName>
        <fullName evidence="4">WcaI family glycosyltransferase</fullName>
    </submittedName>
</protein>
<dbReference type="NCBIfam" id="NF007640">
    <property type="entry name" value="PRK10307.1"/>
    <property type="match status" value="1"/>
</dbReference>